<evidence type="ECO:0000256" key="1">
    <source>
        <dbReference type="SAM" id="MobiDB-lite"/>
    </source>
</evidence>
<keyword evidence="2" id="KW-0812">Transmembrane</keyword>
<gene>
    <name evidence="3" type="ORF">AB5J51_41325</name>
</gene>
<accession>A0AB39YHQ5</accession>
<protein>
    <recommendedName>
        <fullName evidence="4">DUF2637 domain-containing protein</fullName>
    </recommendedName>
</protein>
<feature type="transmembrane region" description="Helical" evidence="2">
    <location>
        <begin position="97"/>
        <end position="117"/>
    </location>
</feature>
<feature type="compositionally biased region" description="Basic residues" evidence="1">
    <location>
        <begin position="218"/>
        <end position="229"/>
    </location>
</feature>
<dbReference type="RefSeq" id="WP_369780548.1">
    <property type="nucleotide sequence ID" value="NZ_CP165728.1"/>
</dbReference>
<name>A0AB39YHQ5_9ACTN</name>
<evidence type="ECO:0000313" key="3">
    <source>
        <dbReference type="EMBL" id="XDV69374.1"/>
    </source>
</evidence>
<feature type="transmembrane region" description="Helical" evidence="2">
    <location>
        <begin position="166"/>
        <end position="185"/>
    </location>
</feature>
<reference evidence="3" key="1">
    <citation type="submission" date="2024-08" db="EMBL/GenBank/DDBJ databases">
        <authorList>
            <person name="Yu S.T."/>
        </authorList>
    </citation>
    <scope>NUCLEOTIDE SEQUENCE</scope>
    <source>
        <strain evidence="3">R33</strain>
        <plasmid evidence="3">unnamed1</plasmid>
    </source>
</reference>
<evidence type="ECO:0000256" key="2">
    <source>
        <dbReference type="SAM" id="Phobius"/>
    </source>
</evidence>
<dbReference type="EMBL" id="CP165728">
    <property type="protein sequence ID" value="XDV69374.1"/>
    <property type="molecule type" value="Genomic_DNA"/>
</dbReference>
<feature type="region of interest" description="Disordered" evidence="1">
    <location>
        <begin position="61"/>
        <end position="81"/>
    </location>
</feature>
<feature type="transmembrane region" description="Helical" evidence="2">
    <location>
        <begin position="137"/>
        <end position="154"/>
    </location>
</feature>
<sequence length="271" mass="29180">MQHTAPAQPPLGLSEVQSGWDPAEELAYLLQESRGVRHAEPLDWIGFDETADTVSTADLAAGLPQGTHDGPRAEASHGHRRVPPKAPMLTLFRTGSLFSALLVAVIAAVVSIFSGLAISEALRRSAGPSTAHDIVSWWPLLLYGPWMVASLSILRAALHQRRAIHSWSIVLLFSTLATLLCVAQAPRTFAAQAAATLPPIAALACFQQLVRQITLTRPPRHPVPRHRNRTASQLRPPAAPSSPGTPVSEYPVVDHRPAGHSAPGYRFRYGS</sequence>
<organism evidence="3">
    <name type="scientific">Streptomyces sp. R33</name>
    <dbReference type="NCBI Taxonomy" id="3238629"/>
    <lineage>
        <taxon>Bacteria</taxon>
        <taxon>Bacillati</taxon>
        <taxon>Actinomycetota</taxon>
        <taxon>Actinomycetes</taxon>
        <taxon>Kitasatosporales</taxon>
        <taxon>Streptomycetaceae</taxon>
        <taxon>Streptomyces</taxon>
    </lineage>
</organism>
<geneLocation type="plasmid" evidence="3">
    <name>unnamed1</name>
</geneLocation>
<proteinExistence type="predicted"/>
<keyword evidence="2" id="KW-0472">Membrane</keyword>
<keyword evidence="2" id="KW-1133">Transmembrane helix</keyword>
<feature type="region of interest" description="Disordered" evidence="1">
    <location>
        <begin position="217"/>
        <end position="263"/>
    </location>
</feature>
<keyword evidence="3" id="KW-0614">Plasmid</keyword>
<dbReference type="AlphaFoldDB" id="A0AB39YHQ5"/>
<evidence type="ECO:0008006" key="4">
    <source>
        <dbReference type="Google" id="ProtNLM"/>
    </source>
</evidence>